<sequence>MTAADKLKNALVAYFQSHLDAVATTLAATENEVQQSRSGEDVEEPVMLTRETAQLENKIRAFEAQIPIIKKSGALTWCRRFVDGNLPGNPAGEQTSILLPKGIGQQIWRQFGTDIIQVINNGRAADAVTNMIHRIDALHAKSAEKLARGDCPLSKIVYKQTQDCVPELIEVRHQVLAASHGLPQQFQRLNVMQHFLGRAAASIDKGVEQLALLPNNLIETELLKGCSAEIRGLLDNIAV</sequence>
<dbReference type="Proteomes" id="UP000184268">
    <property type="component" value="Unassembled WGS sequence"/>
</dbReference>
<dbReference type="EMBL" id="FQXG01000003">
    <property type="protein sequence ID" value="SHH52381.1"/>
    <property type="molecule type" value="Genomic_DNA"/>
</dbReference>
<accession>A0A1M5TNY5</accession>
<organism evidence="1 2">
    <name type="scientific">Ferrimonas marina</name>
    <dbReference type="NCBI Taxonomy" id="299255"/>
    <lineage>
        <taxon>Bacteria</taxon>
        <taxon>Pseudomonadati</taxon>
        <taxon>Pseudomonadota</taxon>
        <taxon>Gammaproteobacteria</taxon>
        <taxon>Alteromonadales</taxon>
        <taxon>Ferrimonadaceae</taxon>
        <taxon>Ferrimonas</taxon>
    </lineage>
</organism>
<dbReference type="STRING" id="299255.SAMN02745129_2219"/>
<protein>
    <submittedName>
        <fullName evidence="1">Uncharacterized protein</fullName>
    </submittedName>
</protein>
<proteinExistence type="predicted"/>
<dbReference type="RefSeq" id="WP_067656139.1">
    <property type="nucleotide sequence ID" value="NZ_FQXG01000003.1"/>
</dbReference>
<gene>
    <name evidence="1" type="ORF">SAMN02745129_2219</name>
</gene>
<keyword evidence="2" id="KW-1185">Reference proteome</keyword>
<dbReference type="AlphaFoldDB" id="A0A1M5TNY5"/>
<evidence type="ECO:0000313" key="2">
    <source>
        <dbReference type="Proteomes" id="UP000184268"/>
    </source>
</evidence>
<evidence type="ECO:0000313" key="1">
    <source>
        <dbReference type="EMBL" id="SHH52381.1"/>
    </source>
</evidence>
<reference evidence="1 2" key="1">
    <citation type="submission" date="2016-11" db="EMBL/GenBank/DDBJ databases">
        <authorList>
            <person name="Jaros S."/>
            <person name="Januszkiewicz K."/>
            <person name="Wedrychowicz H."/>
        </authorList>
    </citation>
    <scope>NUCLEOTIDE SEQUENCE [LARGE SCALE GENOMIC DNA]</scope>
    <source>
        <strain evidence="1 2">DSM 16917</strain>
    </source>
</reference>
<name>A0A1M5TNY5_9GAMM</name>